<gene>
    <name evidence="1" type="ORF">RHMOL_Rhmol07G0312700</name>
</gene>
<proteinExistence type="predicted"/>
<accession>A0ACC0N878</accession>
<evidence type="ECO:0000313" key="1">
    <source>
        <dbReference type="EMBL" id="KAI8548942.1"/>
    </source>
</evidence>
<protein>
    <submittedName>
        <fullName evidence="1">Uncharacterized protein</fullName>
    </submittedName>
</protein>
<dbReference type="EMBL" id="CM046394">
    <property type="protein sequence ID" value="KAI8548942.1"/>
    <property type="molecule type" value="Genomic_DNA"/>
</dbReference>
<keyword evidence="2" id="KW-1185">Reference proteome</keyword>
<sequence length="286" mass="32206">MPSEDSKPVKKEGEENDEKPNNGKNNPKSKEEAKVKNEPVNDNDGGSEKPIAKKKPNSANIPKVKKEESKKKPNNATTPKSGPTKKTQAKKEEDYDSDDEKPISKKKPNDVDKKKNKVKKEEEEEKKNGGKEAENGKKREKKVYDLPGQKRDPPEERDPLRIFYETLYEQMPGSEMAAFWLMECGLLPEEVAKKVFEKKQKKNQLQKLGSPMKTVVTVNKTSKSVTAKKETLSSPVSSQKKKKTPDSKVTSKQTKKRKIEDGSCSEDGSDDDFVLSTKLSKRQKVA</sequence>
<comment type="caution">
    <text evidence="1">The sequence shown here is derived from an EMBL/GenBank/DDBJ whole genome shotgun (WGS) entry which is preliminary data.</text>
</comment>
<reference evidence="1" key="1">
    <citation type="submission" date="2022-02" db="EMBL/GenBank/DDBJ databases">
        <title>Plant Genome Project.</title>
        <authorList>
            <person name="Zhang R.-G."/>
        </authorList>
    </citation>
    <scope>NUCLEOTIDE SEQUENCE</scope>
    <source>
        <strain evidence="1">AT1</strain>
    </source>
</reference>
<dbReference type="Proteomes" id="UP001062846">
    <property type="component" value="Chromosome 7"/>
</dbReference>
<evidence type="ECO:0000313" key="2">
    <source>
        <dbReference type="Proteomes" id="UP001062846"/>
    </source>
</evidence>
<name>A0ACC0N878_RHOML</name>
<organism evidence="1 2">
    <name type="scientific">Rhododendron molle</name>
    <name type="common">Chinese azalea</name>
    <name type="synonym">Azalea mollis</name>
    <dbReference type="NCBI Taxonomy" id="49168"/>
    <lineage>
        <taxon>Eukaryota</taxon>
        <taxon>Viridiplantae</taxon>
        <taxon>Streptophyta</taxon>
        <taxon>Embryophyta</taxon>
        <taxon>Tracheophyta</taxon>
        <taxon>Spermatophyta</taxon>
        <taxon>Magnoliopsida</taxon>
        <taxon>eudicotyledons</taxon>
        <taxon>Gunneridae</taxon>
        <taxon>Pentapetalae</taxon>
        <taxon>asterids</taxon>
        <taxon>Ericales</taxon>
        <taxon>Ericaceae</taxon>
        <taxon>Ericoideae</taxon>
        <taxon>Rhodoreae</taxon>
        <taxon>Rhododendron</taxon>
    </lineage>
</organism>